<dbReference type="PROSITE" id="PS01124">
    <property type="entry name" value="HTH_ARAC_FAMILY_2"/>
    <property type="match status" value="1"/>
</dbReference>
<feature type="domain" description="HTH araC/xylS-type" evidence="4">
    <location>
        <begin position="232"/>
        <end position="330"/>
    </location>
</feature>
<name>A0A545TEA8_9GAMM</name>
<evidence type="ECO:0000313" key="5">
    <source>
        <dbReference type="EMBL" id="TQV75558.1"/>
    </source>
</evidence>
<evidence type="ECO:0000259" key="4">
    <source>
        <dbReference type="PROSITE" id="PS01124"/>
    </source>
</evidence>
<dbReference type="GO" id="GO:0003700">
    <property type="term" value="F:DNA-binding transcription factor activity"/>
    <property type="evidence" value="ECO:0007669"/>
    <property type="project" value="InterPro"/>
</dbReference>
<accession>A0A545TEA8</accession>
<dbReference type="PRINTS" id="PR00032">
    <property type="entry name" value="HTHARAC"/>
</dbReference>
<evidence type="ECO:0000256" key="3">
    <source>
        <dbReference type="ARBA" id="ARBA00023163"/>
    </source>
</evidence>
<dbReference type="Proteomes" id="UP000317839">
    <property type="component" value="Unassembled WGS sequence"/>
</dbReference>
<evidence type="ECO:0000256" key="1">
    <source>
        <dbReference type="ARBA" id="ARBA00023015"/>
    </source>
</evidence>
<dbReference type="EMBL" id="VIKR01000002">
    <property type="protein sequence ID" value="TQV75558.1"/>
    <property type="molecule type" value="Genomic_DNA"/>
</dbReference>
<keyword evidence="6" id="KW-1185">Reference proteome</keyword>
<dbReference type="AlphaFoldDB" id="A0A545TEA8"/>
<dbReference type="Pfam" id="PF12625">
    <property type="entry name" value="Arabinose_bd"/>
    <property type="match status" value="1"/>
</dbReference>
<dbReference type="GO" id="GO:0005829">
    <property type="term" value="C:cytosol"/>
    <property type="evidence" value="ECO:0007669"/>
    <property type="project" value="TreeGrafter"/>
</dbReference>
<dbReference type="InterPro" id="IPR018060">
    <property type="entry name" value="HTH_AraC"/>
</dbReference>
<dbReference type="GO" id="GO:0000976">
    <property type="term" value="F:transcription cis-regulatory region binding"/>
    <property type="evidence" value="ECO:0007669"/>
    <property type="project" value="TreeGrafter"/>
</dbReference>
<keyword evidence="3" id="KW-0804">Transcription</keyword>
<keyword evidence="2" id="KW-0238">DNA-binding</keyword>
<dbReference type="InterPro" id="IPR020449">
    <property type="entry name" value="Tscrpt_reg_AraC-type_HTH"/>
</dbReference>
<dbReference type="InterPro" id="IPR009057">
    <property type="entry name" value="Homeodomain-like_sf"/>
</dbReference>
<proteinExistence type="predicted"/>
<dbReference type="SUPFAM" id="SSF46689">
    <property type="entry name" value="Homeodomain-like"/>
    <property type="match status" value="1"/>
</dbReference>
<dbReference type="PANTHER" id="PTHR47894:SF1">
    <property type="entry name" value="HTH-TYPE TRANSCRIPTIONAL REGULATOR VQSM"/>
    <property type="match status" value="1"/>
</dbReference>
<evidence type="ECO:0000256" key="2">
    <source>
        <dbReference type="ARBA" id="ARBA00023125"/>
    </source>
</evidence>
<keyword evidence="1" id="KW-0805">Transcription regulation</keyword>
<dbReference type="Gene3D" id="1.10.10.60">
    <property type="entry name" value="Homeodomain-like"/>
    <property type="match status" value="1"/>
</dbReference>
<protein>
    <submittedName>
        <fullName evidence="5">AraC family transcriptional regulator</fullName>
    </submittedName>
</protein>
<dbReference type="InterPro" id="IPR032687">
    <property type="entry name" value="AraC-type_N"/>
</dbReference>
<reference evidence="5 6" key="1">
    <citation type="submission" date="2019-06" db="EMBL/GenBank/DDBJ databases">
        <title>Draft genome of Aliikangiella marina GYP-15.</title>
        <authorList>
            <person name="Wang G."/>
        </authorList>
    </citation>
    <scope>NUCLEOTIDE SEQUENCE [LARGE SCALE GENOMIC DNA]</scope>
    <source>
        <strain evidence="5 6">GYP-15</strain>
    </source>
</reference>
<organism evidence="5 6">
    <name type="scientific">Aliikangiella marina</name>
    <dbReference type="NCBI Taxonomy" id="1712262"/>
    <lineage>
        <taxon>Bacteria</taxon>
        <taxon>Pseudomonadati</taxon>
        <taxon>Pseudomonadota</taxon>
        <taxon>Gammaproteobacteria</taxon>
        <taxon>Oceanospirillales</taxon>
        <taxon>Pleioneaceae</taxon>
        <taxon>Aliikangiella</taxon>
    </lineage>
</organism>
<dbReference type="OrthoDB" id="5582699at2"/>
<comment type="caution">
    <text evidence="5">The sequence shown here is derived from an EMBL/GenBank/DDBJ whole genome shotgun (WGS) entry which is preliminary data.</text>
</comment>
<dbReference type="RefSeq" id="WP_142942172.1">
    <property type="nucleotide sequence ID" value="NZ_VIKR01000002.1"/>
</dbReference>
<gene>
    <name evidence="5" type="ORF">FLL45_11635</name>
</gene>
<dbReference type="Pfam" id="PF12833">
    <property type="entry name" value="HTH_18"/>
    <property type="match status" value="1"/>
</dbReference>
<sequence>MHNISNQIVKWQLQGLKARDVDLKPIYSIAGLSEEDLSKPGNLLTAEEFAQLMRSAFELVDDEAAGYTQKPWRLGTFRMMCHATIDCDNLRRAIMRMMEFFRLLSDEFKWSLEEQGEEAVLSFTTLPNGIIDNGYFVASMMTILWRWASWMIDTPILLSRVYFDFSGEFDSAELRSVFRTAIYFDQNANQLVIPSHYLEQPIKQNSESLVPFLNNSPECLLSHYQSDNSFSQQVKIFLEAEQELDTVSLDSMAKNFEISGQTLSRRLKKEGHQFQEIKDKVRKNRAVNLLQKTDLSFAEISNALGFSEDSVFYRNFKKWTGMTPSEYRQNRSK</sequence>
<evidence type="ECO:0000313" key="6">
    <source>
        <dbReference type="Proteomes" id="UP000317839"/>
    </source>
</evidence>
<dbReference type="SMART" id="SM00342">
    <property type="entry name" value="HTH_ARAC"/>
    <property type="match status" value="1"/>
</dbReference>
<dbReference type="PANTHER" id="PTHR47894">
    <property type="entry name" value="HTH-TYPE TRANSCRIPTIONAL REGULATOR GADX"/>
    <property type="match status" value="1"/>
</dbReference>